<sequence>MICVYFRPLIVIINNRIKRHDNLGALHPNTLQIFRVTISRKYSAISFFESTTNHQSIQYYIGNIQSWKTMPEKGTNLLISYKLTKKKFRKS</sequence>
<organism evidence="1">
    <name type="scientific">Lepeophtheirus salmonis</name>
    <name type="common">Salmon louse</name>
    <name type="synonym">Caligus salmonis</name>
    <dbReference type="NCBI Taxonomy" id="72036"/>
    <lineage>
        <taxon>Eukaryota</taxon>
        <taxon>Metazoa</taxon>
        <taxon>Ecdysozoa</taxon>
        <taxon>Arthropoda</taxon>
        <taxon>Crustacea</taxon>
        <taxon>Multicrustacea</taxon>
        <taxon>Hexanauplia</taxon>
        <taxon>Copepoda</taxon>
        <taxon>Siphonostomatoida</taxon>
        <taxon>Caligidae</taxon>
        <taxon>Lepeophtheirus</taxon>
    </lineage>
</organism>
<name>A0A0K2TM35_LEPSM</name>
<reference evidence="1" key="1">
    <citation type="submission" date="2014-05" db="EMBL/GenBank/DDBJ databases">
        <authorList>
            <person name="Chronopoulou M."/>
        </authorList>
    </citation>
    <scope>NUCLEOTIDE SEQUENCE</scope>
    <source>
        <tissue evidence="1">Whole organism</tissue>
    </source>
</reference>
<evidence type="ECO:0000313" key="1">
    <source>
        <dbReference type="EMBL" id="CDW27178.1"/>
    </source>
</evidence>
<proteinExistence type="predicted"/>
<dbReference type="AlphaFoldDB" id="A0A0K2TM35"/>
<feature type="non-terminal residue" evidence="1">
    <location>
        <position position="1"/>
    </location>
</feature>
<accession>A0A0K2TM35</accession>
<dbReference type="EMBL" id="HACA01009817">
    <property type="protein sequence ID" value="CDW27178.1"/>
    <property type="molecule type" value="Transcribed_RNA"/>
</dbReference>
<protein>
    <submittedName>
        <fullName evidence="1">Uncharacterized protein</fullName>
    </submittedName>
</protein>